<dbReference type="Pfam" id="PF05983">
    <property type="entry name" value="Med7"/>
    <property type="match status" value="1"/>
</dbReference>
<evidence type="ECO:0000256" key="2">
    <source>
        <dbReference type="ARBA" id="ARBA00009994"/>
    </source>
</evidence>
<sequence>MPDNPGQNDSSHPGPPEYFRLFTDHNIARLAAAPQSALDDPDLKFLVPPPPPTAGTYSNFGRQWPVVDRLPTLAEQNIPQLYPEGPIDRIAELKKLNHSLLFEFLDLVNVLIKDPSLYAARTERIREIFVNIHHLINEYRSHQAKESLKLMLRHQILSKRQTTANLLSKCQDLEQRIATLKTDAANIEAALTRGSPAPAPALQTEPTHSPAAPNNESPPHRSHIVDSGFRSIVKSIQDLKLT</sequence>
<evidence type="ECO:0000256" key="8">
    <source>
        <dbReference type="SAM" id="Coils"/>
    </source>
</evidence>
<evidence type="ECO:0000256" key="3">
    <source>
        <dbReference type="ARBA" id="ARBA00020631"/>
    </source>
</evidence>
<protein>
    <recommendedName>
        <fullName evidence="3 7">Mediator of RNA polymerase II transcription subunit 7</fullName>
    </recommendedName>
</protein>
<evidence type="ECO:0000256" key="1">
    <source>
        <dbReference type="ARBA" id="ARBA00004123"/>
    </source>
</evidence>
<comment type="subunit">
    <text evidence="7">Component of the Mediator complex.</text>
</comment>
<dbReference type="Gene3D" id="6.10.140.1520">
    <property type="match status" value="1"/>
</dbReference>
<reference evidence="10" key="1">
    <citation type="submission" date="2022-07" db="EMBL/GenBank/DDBJ databases">
        <title>Phylogenomic reconstructions and comparative analyses of Kickxellomycotina fungi.</title>
        <authorList>
            <person name="Reynolds N.K."/>
            <person name="Stajich J.E."/>
            <person name="Barry K."/>
            <person name="Grigoriev I.V."/>
            <person name="Crous P."/>
            <person name="Smith M.E."/>
        </authorList>
    </citation>
    <scope>NUCLEOTIDE SEQUENCE</scope>
    <source>
        <strain evidence="10">NBRC 32514</strain>
    </source>
</reference>
<dbReference type="GO" id="GO:0070847">
    <property type="term" value="C:core mediator complex"/>
    <property type="evidence" value="ECO:0007669"/>
    <property type="project" value="TreeGrafter"/>
</dbReference>
<dbReference type="PANTHER" id="PTHR21428">
    <property type="entry name" value="MEDIATOR OF RNA POLYMERASE II TRANSCRIPTION SUBUNIT 7"/>
    <property type="match status" value="1"/>
</dbReference>
<comment type="caution">
    <text evidence="10">The sequence shown here is derived from an EMBL/GenBank/DDBJ whole genome shotgun (WGS) entry which is preliminary data.</text>
</comment>
<keyword evidence="6 7" id="KW-0539">Nucleus</keyword>
<name>A0A9W7Y0X6_9FUNG</name>
<organism evidence="10 11">
    <name type="scientific">Coemansia erecta</name>
    <dbReference type="NCBI Taxonomy" id="147472"/>
    <lineage>
        <taxon>Eukaryota</taxon>
        <taxon>Fungi</taxon>
        <taxon>Fungi incertae sedis</taxon>
        <taxon>Zoopagomycota</taxon>
        <taxon>Kickxellomycotina</taxon>
        <taxon>Kickxellomycetes</taxon>
        <taxon>Kickxellales</taxon>
        <taxon>Kickxellaceae</taxon>
        <taxon>Coemansia</taxon>
    </lineage>
</organism>
<comment type="function">
    <text evidence="7">Component of the Mediator complex, a coactivator involved in the regulated transcription of nearly all RNA polymerase II-dependent genes. Mediator functions as a bridge to convey information from gene-specific regulatory proteins to the basal RNA polymerase II transcription machinery.</text>
</comment>
<evidence type="ECO:0000313" key="10">
    <source>
        <dbReference type="EMBL" id="KAJ1721984.1"/>
    </source>
</evidence>
<dbReference type="GO" id="GO:0003712">
    <property type="term" value="F:transcription coregulator activity"/>
    <property type="evidence" value="ECO:0007669"/>
    <property type="project" value="InterPro"/>
</dbReference>
<dbReference type="OrthoDB" id="10253553at2759"/>
<keyword evidence="4 7" id="KW-0805">Transcription regulation</keyword>
<dbReference type="InterPro" id="IPR009244">
    <property type="entry name" value="Mediatior_Med7"/>
</dbReference>
<comment type="subcellular location">
    <subcellularLocation>
        <location evidence="1 7">Nucleus</location>
    </subcellularLocation>
</comment>
<evidence type="ECO:0000256" key="4">
    <source>
        <dbReference type="ARBA" id="ARBA00023015"/>
    </source>
</evidence>
<dbReference type="SUPFAM" id="SSF140718">
    <property type="entry name" value="Mediator hinge subcomplex-like"/>
    <property type="match status" value="1"/>
</dbReference>
<feature type="coiled-coil region" evidence="8">
    <location>
        <begin position="163"/>
        <end position="190"/>
    </location>
</feature>
<dbReference type="Gene3D" id="6.10.140.200">
    <property type="match status" value="1"/>
</dbReference>
<proteinExistence type="inferred from homology"/>
<evidence type="ECO:0000256" key="5">
    <source>
        <dbReference type="ARBA" id="ARBA00023163"/>
    </source>
</evidence>
<evidence type="ECO:0000313" key="11">
    <source>
        <dbReference type="Proteomes" id="UP001149813"/>
    </source>
</evidence>
<feature type="region of interest" description="Disordered" evidence="9">
    <location>
        <begin position="195"/>
        <end position="227"/>
    </location>
</feature>
<dbReference type="Proteomes" id="UP001149813">
    <property type="component" value="Unassembled WGS sequence"/>
</dbReference>
<keyword evidence="5 7" id="KW-0804">Transcription</keyword>
<dbReference type="InterPro" id="IPR037212">
    <property type="entry name" value="Med7/Med21-like"/>
</dbReference>
<evidence type="ECO:0000256" key="9">
    <source>
        <dbReference type="SAM" id="MobiDB-lite"/>
    </source>
</evidence>
<evidence type="ECO:0000256" key="7">
    <source>
        <dbReference type="RuleBase" id="RU364060"/>
    </source>
</evidence>
<feature type="compositionally biased region" description="Polar residues" evidence="9">
    <location>
        <begin position="204"/>
        <end position="217"/>
    </location>
</feature>
<comment type="similarity">
    <text evidence="2 7">Belongs to the Mediator complex subunit 7 family.</text>
</comment>
<dbReference type="GO" id="GO:0006357">
    <property type="term" value="P:regulation of transcription by RNA polymerase II"/>
    <property type="evidence" value="ECO:0007669"/>
    <property type="project" value="InterPro"/>
</dbReference>
<keyword evidence="11" id="KW-1185">Reference proteome</keyword>
<dbReference type="PANTHER" id="PTHR21428:SF11">
    <property type="entry name" value="MEDIATOR OF RNA POLYMERASE II TRANSCRIPTION SUBUNIT 7"/>
    <property type="match status" value="1"/>
</dbReference>
<evidence type="ECO:0000256" key="6">
    <source>
        <dbReference type="ARBA" id="ARBA00023242"/>
    </source>
</evidence>
<dbReference type="AlphaFoldDB" id="A0A9W7Y0X6"/>
<keyword evidence="8" id="KW-0175">Coiled coil</keyword>
<accession>A0A9W7Y0X6</accession>
<keyword evidence="7" id="KW-0010">Activator</keyword>
<dbReference type="GO" id="GO:0016592">
    <property type="term" value="C:mediator complex"/>
    <property type="evidence" value="ECO:0007669"/>
    <property type="project" value="InterPro"/>
</dbReference>
<dbReference type="EMBL" id="JANBOJ010000137">
    <property type="protein sequence ID" value="KAJ1721984.1"/>
    <property type="molecule type" value="Genomic_DNA"/>
</dbReference>
<dbReference type="InterPro" id="IPR044888">
    <property type="entry name" value="Mediatior_Med7_sf"/>
</dbReference>
<gene>
    <name evidence="10" type="primary">MED7</name>
    <name evidence="10" type="ORF">LPJ53_003557</name>
</gene>